<evidence type="ECO:0000256" key="1">
    <source>
        <dbReference type="SAM" id="MobiDB-lite"/>
    </source>
</evidence>
<accession>E2AL05</accession>
<sequence>MTRVSASMLRANVKGHSVYPSDLQRFVSDLNEPVTYLVRKWRVRFYKIVDVDFSVMLYLSKKFTSICKKLNLYENKSTKGQVEISAPPHRTRGGSIMQISQTRVVVVVIMYRVVGSERQKERQKEESDKGSAEKEMERESGKRHRVQASGVSLAAVSTPHNANEPPHPAKRIKEQQQSLDPSLTFHVDASLDLCLTEIVRPEERSRLVSQPWISSAVPSSNRVTQTKRESSETSRHALEPQHEEISVEAVQSDSGGSLARITVEFYYNDIMKFLPRIQQIPAPGKSRRIDFELSLRLSAWLVEFPRITGVVSRSGEISQKEGRLSPAIAKLARLGIVPLGEQIVVVNAYSTLTRTSDSRPEWPSARASTRQRTPRGEPGAEEAPSPRQ</sequence>
<organism evidence="3">
    <name type="scientific">Camponotus floridanus</name>
    <name type="common">Florida carpenter ant</name>
    <dbReference type="NCBI Taxonomy" id="104421"/>
    <lineage>
        <taxon>Eukaryota</taxon>
        <taxon>Metazoa</taxon>
        <taxon>Ecdysozoa</taxon>
        <taxon>Arthropoda</taxon>
        <taxon>Hexapoda</taxon>
        <taxon>Insecta</taxon>
        <taxon>Pterygota</taxon>
        <taxon>Neoptera</taxon>
        <taxon>Endopterygota</taxon>
        <taxon>Hymenoptera</taxon>
        <taxon>Apocrita</taxon>
        <taxon>Aculeata</taxon>
        <taxon>Formicoidea</taxon>
        <taxon>Formicidae</taxon>
        <taxon>Formicinae</taxon>
        <taxon>Camponotus</taxon>
    </lineage>
</organism>
<evidence type="ECO:0000313" key="3">
    <source>
        <dbReference type="Proteomes" id="UP000000311"/>
    </source>
</evidence>
<dbReference type="AlphaFoldDB" id="E2AL05"/>
<dbReference type="InParanoid" id="E2AL05"/>
<feature type="region of interest" description="Disordered" evidence="1">
    <location>
        <begin position="218"/>
        <end position="250"/>
    </location>
</feature>
<feature type="region of interest" description="Disordered" evidence="1">
    <location>
        <begin position="118"/>
        <end position="177"/>
    </location>
</feature>
<feature type="compositionally biased region" description="Basic and acidic residues" evidence="1">
    <location>
        <begin position="226"/>
        <end position="245"/>
    </location>
</feature>
<reference evidence="2 3" key="1">
    <citation type="journal article" date="2010" name="Science">
        <title>Genomic comparison of the ants Camponotus floridanus and Harpegnathos saltator.</title>
        <authorList>
            <person name="Bonasio R."/>
            <person name="Zhang G."/>
            <person name="Ye C."/>
            <person name="Mutti N.S."/>
            <person name="Fang X."/>
            <person name="Qin N."/>
            <person name="Donahue G."/>
            <person name="Yang P."/>
            <person name="Li Q."/>
            <person name="Li C."/>
            <person name="Zhang P."/>
            <person name="Huang Z."/>
            <person name="Berger S.L."/>
            <person name="Reinberg D."/>
            <person name="Wang J."/>
            <person name="Liebig J."/>
        </authorList>
    </citation>
    <scope>NUCLEOTIDE SEQUENCE [LARGE SCALE GENOMIC DNA]</scope>
    <source>
        <strain evidence="3">C129</strain>
    </source>
</reference>
<protein>
    <submittedName>
        <fullName evidence="2">Uncharacterized protein</fullName>
    </submittedName>
</protein>
<keyword evidence="3" id="KW-1185">Reference proteome</keyword>
<proteinExistence type="predicted"/>
<feature type="region of interest" description="Disordered" evidence="1">
    <location>
        <begin position="355"/>
        <end position="388"/>
    </location>
</feature>
<evidence type="ECO:0000313" key="2">
    <source>
        <dbReference type="EMBL" id="EFN65922.1"/>
    </source>
</evidence>
<gene>
    <name evidence="2" type="ORF">EAG_09225</name>
</gene>
<dbReference type="Proteomes" id="UP000000311">
    <property type="component" value="Unassembled WGS sequence"/>
</dbReference>
<dbReference type="EMBL" id="GL440425">
    <property type="protein sequence ID" value="EFN65922.1"/>
    <property type="molecule type" value="Genomic_DNA"/>
</dbReference>
<feature type="compositionally biased region" description="Basic and acidic residues" evidence="1">
    <location>
        <begin position="118"/>
        <end position="140"/>
    </location>
</feature>
<name>E2AL05_CAMFO</name>